<dbReference type="KEGG" id="psua:FLK61_39195"/>
<feature type="chain" id="PRO_5039014094" description="SPOR domain-containing protein" evidence="2">
    <location>
        <begin position="20"/>
        <end position="363"/>
    </location>
</feature>
<reference evidence="4" key="1">
    <citation type="submission" date="2019-07" db="EMBL/GenBank/DDBJ databases">
        <title>Bacillus alkalisoli sp. nov. isolated from saline soil.</title>
        <authorList>
            <person name="Sun J.-Q."/>
            <person name="Xu L."/>
        </authorList>
    </citation>
    <scope>NUCLEOTIDE SEQUENCE [LARGE SCALE GENOMIC DNA]</scope>
    <source>
        <strain evidence="4">M4U3P1</strain>
    </source>
</reference>
<feature type="region of interest" description="Disordered" evidence="1">
    <location>
        <begin position="201"/>
        <end position="222"/>
    </location>
</feature>
<keyword evidence="4" id="KW-1185">Reference proteome</keyword>
<dbReference type="Proteomes" id="UP000318138">
    <property type="component" value="Chromosome"/>
</dbReference>
<evidence type="ECO:0000256" key="1">
    <source>
        <dbReference type="SAM" id="MobiDB-lite"/>
    </source>
</evidence>
<sequence length="363" mass="39737">MKRARLTFLTIASAGLLMACTSDQDEAQQELNELGNTAESADEPGQNEDSAQNEPDDDEPTEANEPNGEANNGATEPTNEENDNAETSADNDPASEATIYNPENADEERTAAQAKEENYMDAGTFTGGEITDGKSIGYIDHGIHETYERLVIDIFDGAYGELTGPSATPAYFEATLEAYPARIVYTISGIRGLPEELPTFPREESASQAAYETSRTDDEPSDTMFRNVTSIPLFDDATIMLAAYLNEPALFEVFEVHDSAAIVTDVTSLGETTFAPVHSVRSASVSQEEDLQSLEQISVELMEVDANHVRTLHSADDTFFVEEGYYESAEAAQQRITELNNSGIETEFFVEERAMTDIPQNLR</sequence>
<name>A0A859FGZ8_9BACI</name>
<feature type="region of interest" description="Disordered" evidence="1">
    <location>
        <begin position="25"/>
        <end position="112"/>
    </location>
</feature>
<organism evidence="3 4">
    <name type="scientific">Paenalkalicoccus suaedae</name>
    <dbReference type="NCBI Taxonomy" id="2592382"/>
    <lineage>
        <taxon>Bacteria</taxon>
        <taxon>Bacillati</taxon>
        <taxon>Bacillota</taxon>
        <taxon>Bacilli</taxon>
        <taxon>Bacillales</taxon>
        <taxon>Bacillaceae</taxon>
        <taxon>Paenalkalicoccus</taxon>
    </lineage>
</organism>
<feature type="signal peptide" evidence="2">
    <location>
        <begin position="1"/>
        <end position="19"/>
    </location>
</feature>
<proteinExistence type="predicted"/>
<evidence type="ECO:0008006" key="5">
    <source>
        <dbReference type="Google" id="ProtNLM"/>
    </source>
</evidence>
<dbReference type="EMBL" id="CP041372">
    <property type="protein sequence ID" value="QKS72643.1"/>
    <property type="molecule type" value="Genomic_DNA"/>
</dbReference>
<evidence type="ECO:0000313" key="4">
    <source>
        <dbReference type="Proteomes" id="UP000318138"/>
    </source>
</evidence>
<evidence type="ECO:0000313" key="3">
    <source>
        <dbReference type="EMBL" id="QKS72643.1"/>
    </source>
</evidence>
<dbReference type="AlphaFoldDB" id="A0A859FGZ8"/>
<accession>A0A859FGZ8</accession>
<dbReference type="RefSeq" id="WP_176010614.1">
    <property type="nucleotide sequence ID" value="NZ_CP041372.2"/>
</dbReference>
<keyword evidence="2" id="KW-0732">Signal</keyword>
<gene>
    <name evidence="3" type="ORF">FLK61_39195</name>
</gene>
<dbReference type="PROSITE" id="PS51257">
    <property type="entry name" value="PROKAR_LIPOPROTEIN"/>
    <property type="match status" value="1"/>
</dbReference>
<evidence type="ECO:0000256" key="2">
    <source>
        <dbReference type="SAM" id="SignalP"/>
    </source>
</evidence>
<feature type="compositionally biased region" description="Low complexity" evidence="1">
    <location>
        <begin position="63"/>
        <end position="76"/>
    </location>
</feature>
<feature type="compositionally biased region" description="Polar residues" evidence="1">
    <location>
        <begin position="29"/>
        <end position="39"/>
    </location>
</feature>
<protein>
    <recommendedName>
        <fullName evidence="5">SPOR domain-containing protein</fullName>
    </recommendedName>
</protein>